<proteinExistence type="predicted"/>
<sequence length="155" mass="16404">MSQEHRFRNNMAEAHNTATQERIPWGAEVVYIDDFLHGAGGLATIPATSSEENGYDWIKLIVGAAPPTVALTADGANGVAQLALTSASQAQDAMLSWGDQKGINLKAGLQVEMRVKFSVLPTSGVAAVFGLAGDHNLDKDSITEHAWFRAQASAA</sequence>
<gene>
    <name evidence="1" type="ORF">LCGC14_2961350</name>
</gene>
<evidence type="ECO:0000313" key="1">
    <source>
        <dbReference type="EMBL" id="KKK66711.1"/>
    </source>
</evidence>
<feature type="non-terminal residue" evidence="1">
    <location>
        <position position="155"/>
    </location>
</feature>
<name>A0A0F9A3F5_9ZZZZ</name>
<accession>A0A0F9A3F5</accession>
<dbReference type="EMBL" id="LAZR01059951">
    <property type="protein sequence ID" value="KKK66711.1"/>
    <property type="molecule type" value="Genomic_DNA"/>
</dbReference>
<reference evidence="1" key="1">
    <citation type="journal article" date="2015" name="Nature">
        <title>Complex archaea that bridge the gap between prokaryotes and eukaryotes.</title>
        <authorList>
            <person name="Spang A."/>
            <person name="Saw J.H."/>
            <person name="Jorgensen S.L."/>
            <person name="Zaremba-Niedzwiedzka K."/>
            <person name="Martijn J."/>
            <person name="Lind A.E."/>
            <person name="van Eijk R."/>
            <person name="Schleper C."/>
            <person name="Guy L."/>
            <person name="Ettema T.J."/>
        </authorList>
    </citation>
    <scope>NUCLEOTIDE SEQUENCE</scope>
</reference>
<organism evidence="1">
    <name type="scientific">marine sediment metagenome</name>
    <dbReference type="NCBI Taxonomy" id="412755"/>
    <lineage>
        <taxon>unclassified sequences</taxon>
        <taxon>metagenomes</taxon>
        <taxon>ecological metagenomes</taxon>
    </lineage>
</organism>
<comment type="caution">
    <text evidence="1">The sequence shown here is derived from an EMBL/GenBank/DDBJ whole genome shotgun (WGS) entry which is preliminary data.</text>
</comment>
<dbReference type="AlphaFoldDB" id="A0A0F9A3F5"/>
<protein>
    <submittedName>
        <fullName evidence="1">Uncharacterized protein</fullName>
    </submittedName>
</protein>